<name>G7W2P8_PAETH</name>
<feature type="domain" description="HPt" evidence="15">
    <location>
        <begin position="1"/>
        <end position="103"/>
    </location>
</feature>
<dbReference type="InterPro" id="IPR004358">
    <property type="entry name" value="Sig_transdc_His_kin-like_C"/>
</dbReference>
<dbReference type="GO" id="GO:0005737">
    <property type="term" value="C:cytoplasm"/>
    <property type="evidence" value="ECO:0007669"/>
    <property type="project" value="InterPro"/>
</dbReference>
<dbReference type="SMART" id="SM00260">
    <property type="entry name" value="CheW"/>
    <property type="match status" value="1"/>
</dbReference>
<evidence type="ECO:0000256" key="3">
    <source>
        <dbReference type="ARBA" id="ARBA00021495"/>
    </source>
</evidence>
<dbReference type="InterPro" id="IPR036061">
    <property type="entry name" value="CheW-like_dom_sf"/>
</dbReference>
<keyword evidence="8 16" id="KW-0418">Kinase</keyword>
<dbReference type="Pfam" id="PF07194">
    <property type="entry name" value="P2"/>
    <property type="match status" value="1"/>
</dbReference>
<evidence type="ECO:0000256" key="2">
    <source>
        <dbReference type="ARBA" id="ARBA00012438"/>
    </source>
</evidence>
<dbReference type="Gene3D" id="3.30.565.10">
    <property type="entry name" value="Histidine kinase-like ATPase, C-terminal domain"/>
    <property type="match status" value="1"/>
</dbReference>
<dbReference type="PROSITE" id="PS50109">
    <property type="entry name" value="HIS_KIN"/>
    <property type="match status" value="1"/>
</dbReference>
<dbReference type="OrthoDB" id="9803176at2"/>
<dbReference type="eggNOG" id="COG0643">
    <property type="taxonomic scope" value="Bacteria"/>
</dbReference>
<dbReference type="InterPro" id="IPR037052">
    <property type="entry name" value="CheA-like_P2_sf"/>
</dbReference>
<comment type="catalytic activity">
    <reaction evidence="1">
        <text>ATP + protein L-histidine = ADP + protein N-phospho-L-histidine.</text>
        <dbReference type="EC" id="2.7.13.3"/>
    </reaction>
</comment>
<dbReference type="PANTHER" id="PTHR43395">
    <property type="entry name" value="SENSOR HISTIDINE KINASE CHEA"/>
    <property type="match status" value="1"/>
</dbReference>
<dbReference type="SUPFAM" id="SSF55874">
    <property type="entry name" value="ATPase domain of HSP90 chaperone/DNA topoisomerase II/histidine kinase"/>
    <property type="match status" value="1"/>
</dbReference>
<dbReference type="SMART" id="SM00073">
    <property type="entry name" value="HPT"/>
    <property type="match status" value="1"/>
</dbReference>
<dbReference type="CDD" id="cd16916">
    <property type="entry name" value="HATPase_CheA-like"/>
    <property type="match status" value="1"/>
</dbReference>
<dbReference type="InterPro" id="IPR035891">
    <property type="entry name" value="CheY-binding_CheA"/>
</dbReference>
<dbReference type="CDD" id="cd00731">
    <property type="entry name" value="CheA_reg"/>
    <property type="match status" value="1"/>
</dbReference>
<dbReference type="PROSITE" id="PS50851">
    <property type="entry name" value="CHEW"/>
    <property type="match status" value="1"/>
</dbReference>
<keyword evidence="10" id="KW-0902">Two-component regulatory system</keyword>
<feature type="compositionally biased region" description="Low complexity" evidence="12">
    <location>
        <begin position="283"/>
        <end position="297"/>
    </location>
</feature>
<evidence type="ECO:0000256" key="7">
    <source>
        <dbReference type="ARBA" id="ARBA00022741"/>
    </source>
</evidence>
<dbReference type="EC" id="2.7.13.3" evidence="2"/>
<dbReference type="InterPro" id="IPR036641">
    <property type="entry name" value="HPT_dom_sf"/>
</dbReference>
<evidence type="ECO:0000256" key="9">
    <source>
        <dbReference type="ARBA" id="ARBA00022840"/>
    </source>
</evidence>
<dbReference type="Proteomes" id="UP000005876">
    <property type="component" value="Chromosome"/>
</dbReference>
<protein>
    <recommendedName>
        <fullName evidence="3">Chemotaxis protein CheA</fullName>
        <ecNumber evidence="2">2.7.13.3</ecNumber>
    </recommendedName>
</protein>
<dbReference type="PANTHER" id="PTHR43395:SF1">
    <property type="entry name" value="CHEMOTAXIS PROTEIN CHEA"/>
    <property type="match status" value="1"/>
</dbReference>
<evidence type="ECO:0000256" key="6">
    <source>
        <dbReference type="ARBA" id="ARBA00022679"/>
    </source>
</evidence>
<dbReference type="AlphaFoldDB" id="G7W2P8"/>
<dbReference type="KEGG" id="pta:HPL003_18255"/>
<dbReference type="Gene3D" id="1.20.120.160">
    <property type="entry name" value="HPT domain"/>
    <property type="match status" value="1"/>
</dbReference>
<dbReference type="InterPro" id="IPR036097">
    <property type="entry name" value="HisK_dim/P_sf"/>
</dbReference>
<dbReference type="SMART" id="SM01231">
    <property type="entry name" value="H-kinase_dim"/>
    <property type="match status" value="1"/>
</dbReference>
<dbReference type="EMBL" id="CP003107">
    <property type="protein sequence ID" value="AET60393.1"/>
    <property type="molecule type" value="Genomic_DNA"/>
</dbReference>
<feature type="region of interest" description="Disordered" evidence="12">
    <location>
        <begin position="283"/>
        <end position="315"/>
    </location>
</feature>
<evidence type="ECO:0000256" key="8">
    <source>
        <dbReference type="ARBA" id="ARBA00022777"/>
    </source>
</evidence>
<dbReference type="InterPro" id="IPR010808">
    <property type="entry name" value="CheA_P2-bd"/>
</dbReference>
<evidence type="ECO:0000259" key="14">
    <source>
        <dbReference type="PROSITE" id="PS50851"/>
    </source>
</evidence>
<dbReference type="Pfam" id="PF01584">
    <property type="entry name" value="CheW"/>
    <property type="match status" value="1"/>
</dbReference>
<gene>
    <name evidence="16" type="ordered locus">HPL003_18255</name>
</gene>
<evidence type="ECO:0000313" key="16">
    <source>
        <dbReference type="EMBL" id="AET60393.1"/>
    </source>
</evidence>
<dbReference type="InterPro" id="IPR036890">
    <property type="entry name" value="HATPase_C_sf"/>
</dbReference>
<dbReference type="SUPFAM" id="SSF50341">
    <property type="entry name" value="CheW-like"/>
    <property type="match status" value="1"/>
</dbReference>
<dbReference type="SUPFAM" id="SSF47226">
    <property type="entry name" value="Histidine-containing phosphotransfer domain, HPT domain"/>
    <property type="match status" value="1"/>
</dbReference>
<dbReference type="InterPro" id="IPR037006">
    <property type="entry name" value="CheA-like_homodim_sf"/>
</dbReference>
<dbReference type="eggNOG" id="COG2198">
    <property type="taxonomic scope" value="Bacteria"/>
</dbReference>
<dbReference type="GO" id="GO:0000155">
    <property type="term" value="F:phosphorelay sensor kinase activity"/>
    <property type="evidence" value="ECO:0007669"/>
    <property type="project" value="InterPro"/>
</dbReference>
<keyword evidence="9" id="KW-0067">ATP-binding</keyword>
<dbReference type="STRING" id="985665.HPL003_18255"/>
<accession>G7W2P8</accession>
<proteinExistence type="predicted"/>
<evidence type="ECO:0000259" key="15">
    <source>
        <dbReference type="PROSITE" id="PS50894"/>
    </source>
</evidence>
<keyword evidence="4" id="KW-0145">Chemotaxis</keyword>
<dbReference type="Gene3D" id="2.30.30.40">
    <property type="entry name" value="SH3 Domains"/>
    <property type="match status" value="1"/>
</dbReference>
<evidence type="ECO:0000256" key="11">
    <source>
        <dbReference type="PROSITE-ProRule" id="PRU00110"/>
    </source>
</evidence>
<dbReference type="Pfam" id="PF01627">
    <property type="entry name" value="Hpt"/>
    <property type="match status" value="1"/>
</dbReference>
<reference key="2">
    <citation type="submission" date="2011-11" db="EMBL/GenBank/DDBJ databases">
        <authorList>
            <person name="Shin S.H."/>
            <person name="Kim S."/>
            <person name="Kim J.Y."/>
        </authorList>
    </citation>
    <scope>NUCLEOTIDE SEQUENCE</scope>
    <source>
        <strain>HPL-003</strain>
    </source>
</reference>
<dbReference type="SMART" id="SM00387">
    <property type="entry name" value="HATPase_c"/>
    <property type="match status" value="1"/>
</dbReference>
<dbReference type="Pfam" id="PF02895">
    <property type="entry name" value="H-kinase_dim"/>
    <property type="match status" value="1"/>
</dbReference>
<dbReference type="SUPFAM" id="SSF55052">
    <property type="entry name" value="CheY-binding domain of CheA"/>
    <property type="match status" value="1"/>
</dbReference>
<evidence type="ECO:0000256" key="12">
    <source>
        <dbReference type="SAM" id="MobiDB-lite"/>
    </source>
</evidence>
<evidence type="ECO:0000256" key="10">
    <source>
        <dbReference type="ARBA" id="ARBA00023012"/>
    </source>
</evidence>
<dbReference type="Gene3D" id="3.30.70.1110">
    <property type="entry name" value="Histidine kinase CheA-like, P2 response regulator-binding domain"/>
    <property type="match status" value="1"/>
</dbReference>
<sequence length="699" mass="76225">MDMNQYLNMFIDESNDHLQSLNEKMLQLESSPTDLGIVQVIFRSAHTLKGMAATMGFEDLASLTHQMENVLDLVRNNKLAMQEFIFDTFFKGLDALESMVQNITEGGDGKADVSSIVASLQSIVRGDFQKSGIDAVTEAVTPKKAADSESAGLVLDQFQYSVLEQSISEGHRVYYIQVTISSESQLKAARAFMVFNTLENSGEIVKAYPSVQDIEQEKFEQNFSLYYITQKEVGELEKEIAGISEIESVSVVQLDQESLKQMSEVKAGLAETAAVQEAPVAVQQQSAASQPQSPTAASGAKPADGKAQVAKPAAPTHNRTIRVDIERLDVLMNLFSELLIDRVRLEQLASEASNPALTETVEHMSRVSSDLQNVVLKLRMVPVDTVFNRFPRMVRDLAKSLDKKLDLVITGADTEMDRTVIDEIGDPLVHLLRNSVDHGIEPVATRIAAGKPETGTVHLRAFHSGNNVFIEIEDDGSGINREKVLKSAISKGIMTEEQAAAMSDEEAHQVLFAPGFSTAEVISDVSGRGVGLDVVKSKITSLGGNVTIHSVLGKGTNFSVQLPLTLSIIAAMMIQIGSEKYAIPLSSIVETAIVKRTQIRSVHGNKMIAFRESHIPLISLSQLFEVPDFNEDEEEETEVVVIRKGDRLAALSVQDFLGQSEIVLKNLGKYLPNIQGISGATILGDGQVALIIDPNVFIK</sequence>
<dbReference type="PROSITE" id="PS50894">
    <property type="entry name" value="HPT"/>
    <property type="match status" value="1"/>
</dbReference>
<organism evidence="16 17">
    <name type="scientific">Paenibacillus terrae (strain HPL-003)</name>
    <dbReference type="NCBI Taxonomy" id="985665"/>
    <lineage>
        <taxon>Bacteria</taxon>
        <taxon>Bacillati</taxon>
        <taxon>Bacillota</taxon>
        <taxon>Bacilli</taxon>
        <taxon>Bacillales</taxon>
        <taxon>Paenibacillaceae</taxon>
        <taxon>Paenibacillus</taxon>
    </lineage>
</organism>
<dbReference type="InterPro" id="IPR004105">
    <property type="entry name" value="CheA-like_dim"/>
</dbReference>
<keyword evidence="7" id="KW-0547">Nucleotide-binding</keyword>
<evidence type="ECO:0000256" key="5">
    <source>
        <dbReference type="ARBA" id="ARBA00022553"/>
    </source>
</evidence>
<feature type="modified residue" description="Phosphohistidine" evidence="11">
    <location>
        <position position="46"/>
    </location>
</feature>
<feature type="domain" description="CheW-like" evidence="14">
    <location>
        <begin position="568"/>
        <end position="699"/>
    </location>
</feature>
<evidence type="ECO:0000313" key="17">
    <source>
        <dbReference type="Proteomes" id="UP000005876"/>
    </source>
</evidence>
<evidence type="ECO:0000256" key="1">
    <source>
        <dbReference type="ARBA" id="ARBA00000085"/>
    </source>
</evidence>
<dbReference type="InterPro" id="IPR051315">
    <property type="entry name" value="Bact_Chemotaxis_CheA"/>
</dbReference>
<dbReference type="InterPro" id="IPR008207">
    <property type="entry name" value="Sig_transdc_His_kin_Hpt_dom"/>
</dbReference>
<evidence type="ECO:0000256" key="4">
    <source>
        <dbReference type="ARBA" id="ARBA00022500"/>
    </source>
</evidence>
<dbReference type="CDD" id="cd00088">
    <property type="entry name" value="HPT"/>
    <property type="match status" value="1"/>
</dbReference>
<dbReference type="Pfam" id="PF02518">
    <property type="entry name" value="HATPase_c"/>
    <property type="match status" value="1"/>
</dbReference>
<dbReference type="GO" id="GO:0006935">
    <property type="term" value="P:chemotaxis"/>
    <property type="evidence" value="ECO:0007669"/>
    <property type="project" value="UniProtKB-KW"/>
</dbReference>
<reference evidence="17" key="1">
    <citation type="submission" date="2011-11" db="EMBL/GenBank/DDBJ databases">
        <title>Complete sequence of Paenibacillus terrae HPL-003.</title>
        <authorList>
            <person name="Shin S.H."/>
            <person name="Kim S."/>
            <person name="Kim J.Y."/>
        </authorList>
    </citation>
    <scope>NUCLEOTIDE SEQUENCE [LARGE SCALE GENOMIC DNA]</scope>
    <source>
        <strain evidence="17">HPL-003</strain>
    </source>
</reference>
<dbReference type="HOGENOM" id="CLU_000650_3_6_9"/>
<dbReference type="InterPro" id="IPR002545">
    <property type="entry name" value="CheW-lke_dom"/>
</dbReference>
<keyword evidence="6" id="KW-0808">Transferase</keyword>
<dbReference type="GO" id="GO:0005524">
    <property type="term" value="F:ATP binding"/>
    <property type="evidence" value="ECO:0007669"/>
    <property type="project" value="UniProtKB-KW"/>
</dbReference>
<feature type="domain" description="Histidine kinase" evidence="13">
    <location>
        <begin position="357"/>
        <end position="566"/>
    </location>
</feature>
<dbReference type="InterPro" id="IPR005467">
    <property type="entry name" value="His_kinase_dom"/>
</dbReference>
<reference evidence="16 17" key="3">
    <citation type="journal article" date="2012" name="J. Bacteriol.">
        <title>Genome Sequence of Paenibacillus terrae HPL-003, a Xylanase-Producing Bacterium Isolated from Soil Found in Forest Residue.</title>
        <authorList>
            <person name="Shin S.H."/>
            <person name="Kim S."/>
            <person name="Kim J.Y."/>
            <person name="Song H.Y."/>
            <person name="Cho S.J."/>
            <person name="Kim D.R."/>
            <person name="Lee K.I."/>
            <person name="Lim H.K."/>
            <person name="Park N.J."/>
            <person name="Hwang I.T."/>
            <person name="Yang K.S."/>
        </authorList>
    </citation>
    <scope>NUCLEOTIDE SEQUENCE [LARGE SCALE GENOMIC DNA]</scope>
    <source>
        <strain evidence="16 17">HPL-003</strain>
    </source>
</reference>
<evidence type="ECO:0000259" key="13">
    <source>
        <dbReference type="PROSITE" id="PS50109"/>
    </source>
</evidence>
<dbReference type="Gene3D" id="1.10.287.560">
    <property type="entry name" value="Histidine kinase CheA-like, homodimeric domain"/>
    <property type="match status" value="1"/>
</dbReference>
<dbReference type="FunFam" id="3.30.565.10:FF:000016">
    <property type="entry name" value="Chemotaxis protein CheA, putative"/>
    <property type="match status" value="1"/>
</dbReference>
<keyword evidence="5 11" id="KW-0597">Phosphoprotein</keyword>
<dbReference type="PRINTS" id="PR00344">
    <property type="entry name" value="BCTRLSENSOR"/>
</dbReference>
<dbReference type="SUPFAM" id="SSF47384">
    <property type="entry name" value="Homodimeric domain of signal transducing histidine kinase"/>
    <property type="match status" value="1"/>
</dbReference>
<dbReference type="RefSeq" id="WP_014281100.1">
    <property type="nucleotide sequence ID" value="NC_016641.1"/>
</dbReference>
<dbReference type="InterPro" id="IPR003594">
    <property type="entry name" value="HATPase_dom"/>
</dbReference>